<organism evidence="2 3">
    <name type="scientific">Candidatus Amesbacteria bacterium GW2011_GWA2_47_11</name>
    <dbReference type="NCBI Taxonomy" id="1618357"/>
    <lineage>
        <taxon>Bacteria</taxon>
        <taxon>Candidatus Amesiibacteriota</taxon>
    </lineage>
</organism>
<gene>
    <name evidence="2" type="ORF">UX78_C0017G0010</name>
</gene>
<evidence type="ECO:0000313" key="3">
    <source>
        <dbReference type="Proteomes" id="UP000034607"/>
    </source>
</evidence>
<sequence>MSLEITAIFILCTALAVVLSAYDRKVRELNKLKVRKQEIEDKARQRAENIISEARNRALSILEEVKLDAGKEEEGVREKLDEVARLQVIDYKNKLHNISNYIERRLNEEADNFRIALETETIGTQQAVAKKINDKYARLEQELEEYKKHRWEEIESKLAEIIKQVSQKVLGKSLGVQEHSDLIIQALEEAKRKNVI</sequence>
<accession>A0A0G1RF66</accession>
<proteinExistence type="predicted"/>
<dbReference type="Proteomes" id="UP000034607">
    <property type="component" value="Unassembled WGS sequence"/>
</dbReference>
<feature type="coiled-coil region" evidence="1">
    <location>
        <begin position="22"/>
        <end position="64"/>
    </location>
</feature>
<dbReference type="EMBL" id="LCNM01000017">
    <property type="protein sequence ID" value="KKU55707.1"/>
    <property type="molecule type" value="Genomic_DNA"/>
</dbReference>
<feature type="coiled-coil region" evidence="1">
    <location>
        <begin position="122"/>
        <end position="149"/>
    </location>
</feature>
<dbReference type="AlphaFoldDB" id="A0A0G1RF66"/>
<keyword evidence="1" id="KW-0175">Coiled coil</keyword>
<evidence type="ECO:0000313" key="2">
    <source>
        <dbReference type="EMBL" id="KKU55707.1"/>
    </source>
</evidence>
<name>A0A0G1RF66_9BACT</name>
<comment type="caution">
    <text evidence="2">The sequence shown here is derived from an EMBL/GenBank/DDBJ whole genome shotgun (WGS) entry which is preliminary data.</text>
</comment>
<evidence type="ECO:0000256" key="1">
    <source>
        <dbReference type="SAM" id="Coils"/>
    </source>
</evidence>
<protein>
    <submittedName>
        <fullName evidence="2">Uncharacterized protein</fullName>
    </submittedName>
</protein>
<reference evidence="2 3" key="1">
    <citation type="journal article" date="2015" name="Nature">
        <title>rRNA introns, odd ribosomes, and small enigmatic genomes across a large radiation of phyla.</title>
        <authorList>
            <person name="Brown C.T."/>
            <person name="Hug L.A."/>
            <person name="Thomas B.C."/>
            <person name="Sharon I."/>
            <person name="Castelle C.J."/>
            <person name="Singh A."/>
            <person name="Wilkins M.J."/>
            <person name="Williams K.H."/>
            <person name="Banfield J.F."/>
        </authorList>
    </citation>
    <scope>NUCLEOTIDE SEQUENCE [LARGE SCALE GENOMIC DNA]</scope>
</reference>